<feature type="binding site" evidence="15">
    <location>
        <position position="175"/>
    </location>
    <ligand>
        <name>Ca(2+)</name>
        <dbReference type="ChEBI" id="CHEBI:29108"/>
        <label>1</label>
    </ligand>
</feature>
<feature type="active site" description="Nucleophile" evidence="13">
    <location>
        <position position="219"/>
    </location>
</feature>
<feature type="active site" description="Proton donor" evidence="13">
    <location>
        <position position="243"/>
    </location>
</feature>
<evidence type="ECO:0000256" key="16">
    <source>
        <dbReference type="PIRSR" id="PIRSR001024-4"/>
    </source>
</evidence>
<evidence type="ECO:0000256" key="9">
    <source>
        <dbReference type="ARBA" id="ARBA00023157"/>
    </source>
</evidence>
<keyword evidence="6 18" id="KW-0732">Signal</keyword>
<evidence type="ECO:0000256" key="18">
    <source>
        <dbReference type="SAM" id="SignalP"/>
    </source>
</evidence>
<evidence type="ECO:0000256" key="6">
    <source>
        <dbReference type="ARBA" id="ARBA00022729"/>
    </source>
</evidence>
<dbReference type="GO" id="GO:0004556">
    <property type="term" value="F:alpha-amylase activity"/>
    <property type="evidence" value="ECO:0007669"/>
    <property type="project" value="UniProtKB-EC"/>
</dbReference>
<dbReference type="Gene3D" id="3.20.20.80">
    <property type="entry name" value="Glycosidases"/>
    <property type="match status" value="1"/>
</dbReference>
<keyword evidence="10" id="KW-0325">Glycoprotein</keyword>
<dbReference type="Pfam" id="PF09260">
    <property type="entry name" value="A_amylase_dom_C"/>
    <property type="match status" value="1"/>
</dbReference>
<feature type="disulfide bond" evidence="16">
    <location>
        <begin position="163"/>
        <end position="177"/>
    </location>
</feature>
<dbReference type="GO" id="GO:0005509">
    <property type="term" value="F:calcium ion binding"/>
    <property type="evidence" value="ECO:0007669"/>
    <property type="project" value="InterPro"/>
</dbReference>
<feature type="binding site" evidence="17">
    <location>
        <position position="358"/>
    </location>
    <ligand>
        <name>substrate</name>
    </ligand>
</feature>
<keyword evidence="5 15" id="KW-0479">Metal-binding</keyword>
<dbReference type="CDD" id="cd11319">
    <property type="entry name" value="AmyAc_euk_AmyA"/>
    <property type="match status" value="1"/>
</dbReference>
<organism evidence="20">
    <name type="scientific">Dichomitus squalens</name>
    <dbReference type="NCBI Taxonomy" id="114155"/>
    <lineage>
        <taxon>Eukaryota</taxon>
        <taxon>Fungi</taxon>
        <taxon>Dikarya</taxon>
        <taxon>Basidiomycota</taxon>
        <taxon>Agaricomycotina</taxon>
        <taxon>Agaricomycetes</taxon>
        <taxon>Polyporales</taxon>
        <taxon>Polyporaceae</taxon>
        <taxon>Dichomitus</taxon>
    </lineage>
</organism>
<dbReference type="FunFam" id="3.20.20.80:FF:000120">
    <property type="entry name" value="Alpha-amylase A"/>
    <property type="match status" value="1"/>
</dbReference>
<dbReference type="Proteomes" id="UP000292957">
    <property type="component" value="Unassembled WGS sequence"/>
</dbReference>
<dbReference type="OrthoDB" id="204980at2759"/>
<comment type="cofactor">
    <cofactor evidence="2">
        <name>Ca(2+)</name>
        <dbReference type="ChEBI" id="CHEBI:29108"/>
    </cofactor>
</comment>
<protein>
    <recommendedName>
        <fullName evidence="4">alpha-amylase</fullName>
        <ecNumber evidence="4">3.2.1.1</ecNumber>
    </recommendedName>
</protein>
<comment type="similarity">
    <text evidence="3">Belongs to the glycosyl hydrolase 13 family.</text>
</comment>
<evidence type="ECO:0000259" key="19">
    <source>
        <dbReference type="SMART" id="SM00642"/>
    </source>
</evidence>
<keyword evidence="9 16" id="KW-1015">Disulfide bond</keyword>
<dbReference type="InterPro" id="IPR013777">
    <property type="entry name" value="A-amylase-like"/>
</dbReference>
<keyword evidence="8 15" id="KW-0106">Calcium</keyword>
<dbReference type="SUPFAM" id="SSF51011">
    <property type="entry name" value="Glycosyl hydrolase domain"/>
    <property type="match status" value="1"/>
</dbReference>
<dbReference type="PANTHER" id="PTHR10357">
    <property type="entry name" value="ALPHA-AMYLASE FAMILY MEMBER"/>
    <property type="match status" value="1"/>
</dbReference>
<evidence type="ECO:0000256" key="7">
    <source>
        <dbReference type="ARBA" id="ARBA00022801"/>
    </source>
</evidence>
<feature type="chain" id="PRO_5020509504" description="alpha-amylase" evidence="18">
    <location>
        <begin position="17"/>
        <end position="539"/>
    </location>
</feature>
<dbReference type="Pfam" id="PF00128">
    <property type="entry name" value="Alpha-amylase"/>
    <property type="match status" value="1"/>
</dbReference>
<feature type="binding site" evidence="17">
    <location>
        <position position="217"/>
    </location>
    <ligand>
        <name>substrate</name>
    </ligand>
</feature>
<sequence>MLRFLVLLLFITSVFAATADQWRSRTIYQLLTDRFATTDGHDPHCNATARQYCGGTWKGIINKLDYIQDLGFDAVWISPVVANIEGNTSYGEAYHGYWTRDMTALNPHFGDASDLQALSAELHRRNMLFMVDIVVNHMASASDPPDYNIYQPFSSQSSYHTECFIQDWQNQTNVEQCWLGDTSVPLVDLNTEDDDVVNTLNAWVKDLVTTYSIDGLRVDTVRHIRQDFWPGFADAAGVFILGEVQHPNTSYVANYTHKIDGVLDYPTWYSLVPAFTNTSGNITDLARKVWEAQAQYKTGELLVGSFLENHDNPRLPSFIQDNALIKNAITWSFMNDGIPILYQGQEQTYAGGDDPENREALWLSQYIQQRPLVTHVKILNAARRAAMAYNANFLKTPAMLFAVSQKTLAISKPPLLTLLTNVGSSSTPNWNVPDAGYKPGETLVDVLTCNTITVDKNGGVIVAGHAGNPQVLLPASALSPKGTMCSNIATGTGEHQVSSATHNTPGGGDDLRSQIGWAMSLAIPLTLLFLASQTTLFLG</sequence>
<dbReference type="InterPro" id="IPR017853">
    <property type="entry name" value="GH"/>
</dbReference>
<evidence type="ECO:0000256" key="5">
    <source>
        <dbReference type="ARBA" id="ARBA00022723"/>
    </source>
</evidence>
<feature type="domain" description="Glycosyl hydrolase family 13 catalytic" evidence="19">
    <location>
        <begin position="29"/>
        <end position="383"/>
    </location>
</feature>
<evidence type="ECO:0000256" key="4">
    <source>
        <dbReference type="ARBA" id="ARBA00012595"/>
    </source>
</evidence>
<dbReference type="PANTHER" id="PTHR10357:SF215">
    <property type="entry name" value="ALPHA-AMYLASE 1"/>
    <property type="match status" value="1"/>
</dbReference>
<feature type="disulfide bond" evidence="16">
    <location>
        <begin position="45"/>
        <end position="53"/>
    </location>
</feature>
<keyword evidence="7" id="KW-0378">Hydrolase</keyword>
<dbReference type="SMART" id="SM00642">
    <property type="entry name" value="Aamy"/>
    <property type="match status" value="1"/>
</dbReference>
<dbReference type="EC" id="3.2.1.1" evidence="4"/>
<feature type="signal peptide" evidence="18">
    <location>
        <begin position="1"/>
        <end position="16"/>
    </location>
</feature>
<proteinExistence type="inferred from homology"/>
<evidence type="ECO:0000313" key="20">
    <source>
        <dbReference type="EMBL" id="TBU24581.1"/>
    </source>
</evidence>
<dbReference type="InterPro" id="IPR006047">
    <property type="entry name" value="GH13_cat_dom"/>
</dbReference>
<evidence type="ECO:0000256" key="8">
    <source>
        <dbReference type="ARBA" id="ARBA00022837"/>
    </source>
</evidence>
<evidence type="ECO:0000256" key="11">
    <source>
        <dbReference type="ARBA" id="ARBA00023277"/>
    </source>
</evidence>
<feature type="binding site" evidence="15">
    <location>
        <position position="136"/>
    </location>
    <ligand>
        <name>Ca(2+)</name>
        <dbReference type="ChEBI" id="CHEBI:29108"/>
        <label>1</label>
    </ligand>
</feature>
<dbReference type="EMBL" id="ML143477">
    <property type="protein sequence ID" value="TBU24581.1"/>
    <property type="molecule type" value="Genomic_DNA"/>
</dbReference>
<evidence type="ECO:0000256" key="10">
    <source>
        <dbReference type="ARBA" id="ARBA00023180"/>
    </source>
</evidence>
<dbReference type="InterPro" id="IPR013780">
    <property type="entry name" value="Glyco_hydro_b"/>
</dbReference>
<feature type="binding site" evidence="15">
    <location>
        <position position="223"/>
    </location>
    <ligand>
        <name>Ca(2+)</name>
        <dbReference type="ChEBI" id="CHEBI:29108"/>
        <label>1</label>
    </ligand>
</feature>
<dbReference type="AlphaFoldDB" id="A0A4Q9MFJ2"/>
<feature type="binding site" evidence="15">
    <location>
        <position position="188"/>
    </location>
    <ligand>
        <name>Ca(2+)</name>
        <dbReference type="ChEBI" id="CHEBI:29108"/>
        <label>1</label>
    </ligand>
</feature>
<evidence type="ECO:0000256" key="2">
    <source>
        <dbReference type="ARBA" id="ARBA00001913"/>
    </source>
</evidence>
<evidence type="ECO:0000256" key="13">
    <source>
        <dbReference type="PIRSR" id="PIRSR001024-1"/>
    </source>
</evidence>
<comment type="catalytic activity">
    <reaction evidence="1">
        <text>Endohydrolysis of (1-&gt;4)-alpha-D-glucosidic linkages in polysaccharides containing three or more (1-&gt;4)-alpha-linked D-glucose units.</text>
        <dbReference type="EC" id="3.2.1.1"/>
    </reaction>
</comment>
<dbReference type="Gene3D" id="2.60.40.1180">
    <property type="entry name" value="Golgi alpha-mannosidase II"/>
    <property type="match status" value="1"/>
</dbReference>
<dbReference type="GO" id="GO:0016052">
    <property type="term" value="P:carbohydrate catabolic process"/>
    <property type="evidence" value="ECO:0007669"/>
    <property type="project" value="InterPro"/>
</dbReference>
<name>A0A4Q9MFJ2_9APHY</name>
<evidence type="ECO:0000256" key="15">
    <source>
        <dbReference type="PIRSR" id="PIRSR001024-3"/>
    </source>
</evidence>
<feature type="binding site" evidence="15">
    <location>
        <position position="243"/>
    </location>
    <ligand>
        <name>Ca(2+)</name>
        <dbReference type="ChEBI" id="CHEBI:29108"/>
        <label>2</label>
    </ligand>
</feature>
<accession>A0A4Q9MFJ2</accession>
<dbReference type="InterPro" id="IPR015340">
    <property type="entry name" value="A_amylase_C_dom"/>
</dbReference>
<keyword evidence="12" id="KW-0326">Glycosidase</keyword>
<reference evidence="20" key="1">
    <citation type="submission" date="2019-01" db="EMBL/GenBank/DDBJ databases">
        <title>Draft genome sequences of three monokaryotic isolates of the white-rot basidiomycete fungus Dichomitus squalens.</title>
        <authorList>
            <consortium name="DOE Joint Genome Institute"/>
            <person name="Lopez S.C."/>
            <person name="Andreopoulos B."/>
            <person name="Pangilinan J."/>
            <person name="Lipzen A."/>
            <person name="Riley R."/>
            <person name="Ahrendt S."/>
            <person name="Ng V."/>
            <person name="Barry K."/>
            <person name="Daum C."/>
            <person name="Grigoriev I.V."/>
            <person name="Hilden K.S."/>
            <person name="Makela M.R."/>
            <person name="de Vries R.P."/>
        </authorList>
    </citation>
    <scope>NUCLEOTIDE SEQUENCE [LARGE SCALE GENOMIC DNA]</scope>
    <source>
        <strain evidence="20">OM18370.1</strain>
    </source>
</reference>
<feature type="binding site" evidence="17">
    <location>
        <position position="311"/>
    </location>
    <ligand>
        <name>substrate</name>
    </ligand>
</feature>
<gene>
    <name evidence="20" type="ORF">BD311DRAFT_671573</name>
</gene>
<evidence type="ECO:0000256" key="17">
    <source>
        <dbReference type="PIRSR" id="PIRSR001024-5"/>
    </source>
</evidence>
<evidence type="ECO:0000256" key="3">
    <source>
        <dbReference type="ARBA" id="ARBA00008061"/>
    </source>
</evidence>
<dbReference type="PIRSF" id="PIRSF001024">
    <property type="entry name" value="Alph-amyl_fung"/>
    <property type="match status" value="1"/>
</dbReference>
<feature type="binding site" evidence="17">
    <location>
        <position position="137"/>
    </location>
    <ligand>
        <name>substrate</name>
    </ligand>
</feature>
<feature type="site" description="Transition state stabilizer" evidence="14">
    <location>
        <position position="311"/>
    </location>
</feature>
<evidence type="ECO:0000256" key="12">
    <source>
        <dbReference type="ARBA" id="ARBA00023295"/>
    </source>
</evidence>
<feature type="disulfide bond" evidence="16">
    <location>
        <begin position="449"/>
        <end position="485"/>
    </location>
</feature>
<keyword evidence="11" id="KW-0119">Carbohydrate metabolism</keyword>
<feature type="binding site" evidence="15">
    <location>
        <position position="219"/>
    </location>
    <ligand>
        <name>Ca(2+)</name>
        <dbReference type="ChEBI" id="CHEBI:29108"/>
        <label>2</label>
    </ligand>
</feature>
<evidence type="ECO:0000256" key="14">
    <source>
        <dbReference type="PIRSR" id="PIRSR001024-2"/>
    </source>
</evidence>
<feature type="binding site" evidence="17">
    <location>
        <position position="98"/>
    </location>
    <ligand>
        <name>substrate</name>
    </ligand>
</feature>
<dbReference type="SUPFAM" id="SSF51445">
    <property type="entry name" value="(Trans)glycosidases"/>
    <property type="match status" value="1"/>
</dbReference>
<evidence type="ECO:0000256" key="1">
    <source>
        <dbReference type="ARBA" id="ARBA00000548"/>
    </source>
</evidence>